<dbReference type="SUPFAM" id="SSF52172">
    <property type="entry name" value="CheY-like"/>
    <property type="match status" value="1"/>
</dbReference>
<keyword evidence="4" id="KW-0238">DNA-binding</keyword>
<feature type="domain" description="Response regulatory" evidence="2">
    <location>
        <begin position="4"/>
        <end position="118"/>
    </location>
</feature>
<dbReference type="Gene3D" id="2.40.50.1020">
    <property type="entry name" value="LytTr DNA-binding domain"/>
    <property type="match status" value="1"/>
</dbReference>
<feature type="modified residue" description="4-aspartylphosphate" evidence="1">
    <location>
        <position position="55"/>
    </location>
</feature>
<dbReference type="InterPro" id="IPR011006">
    <property type="entry name" value="CheY-like_superfamily"/>
</dbReference>
<evidence type="ECO:0000259" key="2">
    <source>
        <dbReference type="PROSITE" id="PS50110"/>
    </source>
</evidence>
<keyword evidence="5" id="KW-1185">Reference proteome</keyword>
<dbReference type="SMART" id="SM00850">
    <property type="entry name" value="LytTR"/>
    <property type="match status" value="1"/>
</dbReference>
<proteinExistence type="predicted"/>
<sequence length="245" mass="28504">MTIRIMIAEDERLAREELIYLLQQEGDVELIATATNGRELMELVEQNEPDVVFLDVKMPELEGTQAARMLAARRHQPLIVFCTAYEEYAVDAFKLYAVDYLLKPFEPKRLQETLQRVRERLAKTKGEQTQTAPAKRSKLLVEENHRLVVIDPATIVYAVREERFVQIHTQTEAYTTRMTLAQLEEKLQAYDFFRTHKSYLVNLQYISELTPWFNGAYNLVLKGDPSIRIPVSRTAAKDLLRKLEE</sequence>
<dbReference type="PANTHER" id="PTHR37299:SF1">
    <property type="entry name" value="STAGE 0 SPORULATION PROTEIN A HOMOLOG"/>
    <property type="match status" value="1"/>
</dbReference>
<evidence type="ECO:0000313" key="4">
    <source>
        <dbReference type="EMBL" id="WNC16991.1"/>
    </source>
</evidence>
<name>A0ABY9TAA7_BREBE</name>
<dbReference type="PROSITE" id="PS50930">
    <property type="entry name" value="HTH_LYTTR"/>
    <property type="match status" value="1"/>
</dbReference>
<dbReference type="EMBL" id="CP134050">
    <property type="protein sequence ID" value="WNC16991.1"/>
    <property type="molecule type" value="Genomic_DNA"/>
</dbReference>
<evidence type="ECO:0000313" key="5">
    <source>
        <dbReference type="Proteomes" id="UP001256827"/>
    </source>
</evidence>
<dbReference type="PROSITE" id="PS50110">
    <property type="entry name" value="RESPONSE_REGULATORY"/>
    <property type="match status" value="1"/>
</dbReference>
<dbReference type="Gene3D" id="3.40.50.2300">
    <property type="match status" value="1"/>
</dbReference>
<dbReference type="SMART" id="SM00448">
    <property type="entry name" value="REC"/>
    <property type="match status" value="1"/>
</dbReference>
<dbReference type="RefSeq" id="WP_310772257.1">
    <property type="nucleotide sequence ID" value="NZ_CP134050.1"/>
</dbReference>
<dbReference type="Proteomes" id="UP001256827">
    <property type="component" value="Chromosome"/>
</dbReference>
<protein>
    <submittedName>
        <fullName evidence="4">LytTR family DNA-binding domain-containing protein</fullName>
    </submittedName>
</protein>
<keyword evidence="1" id="KW-0597">Phosphoprotein</keyword>
<dbReference type="InterPro" id="IPR007492">
    <property type="entry name" value="LytTR_DNA-bd_dom"/>
</dbReference>
<organism evidence="4 5">
    <name type="scientific">Brevibacillus brevis</name>
    <name type="common">Bacillus brevis</name>
    <dbReference type="NCBI Taxonomy" id="1393"/>
    <lineage>
        <taxon>Bacteria</taxon>
        <taxon>Bacillati</taxon>
        <taxon>Bacillota</taxon>
        <taxon>Bacilli</taxon>
        <taxon>Bacillales</taxon>
        <taxon>Paenibacillaceae</taxon>
        <taxon>Brevibacillus</taxon>
    </lineage>
</organism>
<dbReference type="Pfam" id="PF04397">
    <property type="entry name" value="LytTR"/>
    <property type="match status" value="1"/>
</dbReference>
<dbReference type="CDD" id="cd17532">
    <property type="entry name" value="REC_LytTR_AlgR-like"/>
    <property type="match status" value="1"/>
</dbReference>
<evidence type="ECO:0000259" key="3">
    <source>
        <dbReference type="PROSITE" id="PS50930"/>
    </source>
</evidence>
<dbReference type="InterPro" id="IPR046947">
    <property type="entry name" value="LytR-like"/>
</dbReference>
<dbReference type="InterPro" id="IPR001789">
    <property type="entry name" value="Sig_transdc_resp-reg_receiver"/>
</dbReference>
<reference evidence="4 5" key="1">
    <citation type="submission" date="2023-09" db="EMBL/GenBank/DDBJ databases">
        <title>Complete Genome and Methylome dissection of Bacillus brevis NEB573 original source of BbsI restriction endonuclease.</title>
        <authorList>
            <person name="Fomenkov A."/>
            <person name="Roberts R.D."/>
        </authorList>
    </citation>
    <scope>NUCLEOTIDE SEQUENCE [LARGE SCALE GENOMIC DNA]</scope>
    <source>
        <strain evidence="4 5">NEB573</strain>
    </source>
</reference>
<dbReference type="Pfam" id="PF00072">
    <property type="entry name" value="Response_reg"/>
    <property type="match status" value="1"/>
</dbReference>
<gene>
    <name evidence="4" type="ORF">RGB73_11985</name>
</gene>
<evidence type="ECO:0000256" key="1">
    <source>
        <dbReference type="PROSITE-ProRule" id="PRU00169"/>
    </source>
</evidence>
<dbReference type="PANTHER" id="PTHR37299">
    <property type="entry name" value="TRANSCRIPTIONAL REGULATOR-RELATED"/>
    <property type="match status" value="1"/>
</dbReference>
<feature type="domain" description="HTH LytTR-type" evidence="3">
    <location>
        <begin position="139"/>
        <end position="245"/>
    </location>
</feature>
<accession>A0ABY9TAA7</accession>
<dbReference type="GO" id="GO:0003677">
    <property type="term" value="F:DNA binding"/>
    <property type="evidence" value="ECO:0007669"/>
    <property type="project" value="UniProtKB-KW"/>
</dbReference>